<organism evidence="1 2">
    <name type="scientific">Lactiplantibacillus daowaiensis</name>
    <dbReference type="NCBI Taxonomy" id="2559918"/>
    <lineage>
        <taxon>Bacteria</taxon>
        <taxon>Bacillati</taxon>
        <taxon>Bacillota</taxon>
        <taxon>Bacilli</taxon>
        <taxon>Lactobacillales</taxon>
        <taxon>Lactobacillaceae</taxon>
        <taxon>Lactiplantibacillus</taxon>
    </lineage>
</organism>
<accession>A0ABW1RYS7</accession>
<name>A0ABW1RYS7_9LACO</name>
<comment type="caution">
    <text evidence="1">The sequence shown here is derived from an EMBL/GenBank/DDBJ whole genome shotgun (WGS) entry which is preliminary data.</text>
</comment>
<dbReference type="EMBL" id="JBHSSC010000009">
    <property type="protein sequence ID" value="MFC6180349.1"/>
    <property type="molecule type" value="Genomic_DNA"/>
</dbReference>
<dbReference type="RefSeq" id="WP_137627723.1">
    <property type="nucleotide sequence ID" value="NZ_BJDJ01000003.1"/>
</dbReference>
<gene>
    <name evidence="1" type="ORF">ACFP5Y_03835</name>
</gene>
<protein>
    <submittedName>
        <fullName evidence="1">Uncharacterized protein</fullName>
    </submittedName>
</protein>
<evidence type="ECO:0000313" key="2">
    <source>
        <dbReference type="Proteomes" id="UP001596282"/>
    </source>
</evidence>
<dbReference type="Proteomes" id="UP001596282">
    <property type="component" value="Unassembled WGS sequence"/>
</dbReference>
<reference evidence="2" key="1">
    <citation type="journal article" date="2019" name="Int. J. Syst. Evol. Microbiol.">
        <title>The Global Catalogue of Microorganisms (GCM) 10K type strain sequencing project: providing services to taxonomists for standard genome sequencing and annotation.</title>
        <authorList>
            <consortium name="The Broad Institute Genomics Platform"/>
            <consortium name="The Broad Institute Genome Sequencing Center for Infectious Disease"/>
            <person name="Wu L."/>
            <person name="Ma J."/>
        </authorList>
    </citation>
    <scope>NUCLEOTIDE SEQUENCE [LARGE SCALE GENOMIC DNA]</scope>
    <source>
        <strain evidence="2">CCM 8933</strain>
    </source>
</reference>
<sequence length="214" mass="23713">MSEEQNKHTETAPKPNLIAEMAGAQVERTVKYKDENNKDATRKITVTNPDIGPSMEIMDLANVGNDEANYGQLFGRIMSDVIAAPVMDYKTLNDDLPDKYKSKTVTKKNKRGDTVQLQLVFPGFQTAIDIVMDANRPSGASNIYGTLTTLDKEVFRKGTDKLVVRESYWNAGGEGYGLGGEAIKEGLEFLTDAISYKGNFQALLEGYRFLQNLL</sequence>
<proteinExistence type="predicted"/>
<keyword evidence="2" id="KW-1185">Reference proteome</keyword>
<evidence type="ECO:0000313" key="1">
    <source>
        <dbReference type="EMBL" id="MFC6180349.1"/>
    </source>
</evidence>